<comment type="caution">
    <text evidence="10">The sequence shown here is derived from an EMBL/GenBank/DDBJ whole genome shotgun (WGS) entry which is preliminary data.</text>
</comment>
<dbReference type="GO" id="GO:0004674">
    <property type="term" value="F:protein serine/threonine kinase activity"/>
    <property type="evidence" value="ECO:0007669"/>
    <property type="project" value="TreeGrafter"/>
</dbReference>
<dbReference type="InterPro" id="IPR025287">
    <property type="entry name" value="WAK_GUB"/>
</dbReference>
<dbReference type="Pfam" id="PF13947">
    <property type="entry name" value="GUB_WAK_bind"/>
    <property type="match status" value="1"/>
</dbReference>
<protein>
    <recommendedName>
        <fullName evidence="9">Protein kinase domain-containing protein</fullName>
    </recommendedName>
</protein>
<dbReference type="Gene3D" id="1.10.510.10">
    <property type="entry name" value="Transferase(Phosphotransferase) domain 1"/>
    <property type="match status" value="1"/>
</dbReference>
<dbReference type="AlphaFoldDB" id="A0A834ZYG4"/>
<dbReference type="FunFam" id="3.30.200.20:FF:000337">
    <property type="entry name" value="Wall-associated receptor kinase 3"/>
    <property type="match status" value="1"/>
</dbReference>
<gene>
    <name evidence="10" type="ORF">HU200_066283</name>
</gene>
<comment type="subcellular location">
    <subcellularLocation>
        <location evidence="1">Membrane</location>
        <topology evidence="1">Single-pass type I membrane protein</topology>
    </subcellularLocation>
</comment>
<dbReference type="InterPro" id="IPR045274">
    <property type="entry name" value="WAK-like"/>
</dbReference>
<keyword evidence="6" id="KW-0325">Glycoprotein</keyword>
<feature type="domain" description="Protein kinase" evidence="9">
    <location>
        <begin position="360"/>
        <end position="532"/>
    </location>
</feature>
<dbReference type="Pfam" id="PF07714">
    <property type="entry name" value="PK_Tyr_Ser-Thr"/>
    <property type="match status" value="1"/>
</dbReference>
<dbReference type="InterPro" id="IPR000719">
    <property type="entry name" value="Prot_kinase_dom"/>
</dbReference>
<evidence type="ECO:0000313" key="11">
    <source>
        <dbReference type="Proteomes" id="UP000636709"/>
    </source>
</evidence>
<reference evidence="10" key="1">
    <citation type="submission" date="2020-07" db="EMBL/GenBank/DDBJ databases">
        <title>Genome sequence and genetic diversity analysis of an under-domesticated orphan crop, white fonio (Digitaria exilis).</title>
        <authorList>
            <person name="Bennetzen J.L."/>
            <person name="Chen S."/>
            <person name="Ma X."/>
            <person name="Wang X."/>
            <person name="Yssel A.E.J."/>
            <person name="Chaluvadi S.R."/>
            <person name="Johnson M."/>
            <person name="Gangashetty P."/>
            <person name="Hamidou F."/>
            <person name="Sanogo M.D."/>
            <person name="Zwaenepoel A."/>
            <person name="Wallace J."/>
            <person name="Van De Peer Y."/>
            <person name="Van Deynze A."/>
        </authorList>
    </citation>
    <scope>NUCLEOTIDE SEQUENCE</scope>
    <source>
        <tissue evidence="10">Leaves</tissue>
    </source>
</reference>
<accession>A0A834ZYG4</accession>
<keyword evidence="8" id="KW-0472">Membrane</keyword>
<name>A0A834ZYG4_9POAL</name>
<keyword evidence="5" id="KW-1015">Disulfide bond</keyword>
<evidence type="ECO:0000256" key="3">
    <source>
        <dbReference type="ARBA" id="ARBA00022741"/>
    </source>
</evidence>
<keyword evidence="8" id="KW-1133">Transmembrane helix</keyword>
<dbReference type="OrthoDB" id="677815at2759"/>
<evidence type="ECO:0000256" key="5">
    <source>
        <dbReference type="ARBA" id="ARBA00023157"/>
    </source>
</evidence>
<evidence type="ECO:0000256" key="8">
    <source>
        <dbReference type="SAM" id="Phobius"/>
    </source>
</evidence>
<organism evidence="10 11">
    <name type="scientific">Digitaria exilis</name>
    <dbReference type="NCBI Taxonomy" id="1010633"/>
    <lineage>
        <taxon>Eukaryota</taxon>
        <taxon>Viridiplantae</taxon>
        <taxon>Streptophyta</taxon>
        <taxon>Embryophyta</taxon>
        <taxon>Tracheophyta</taxon>
        <taxon>Spermatophyta</taxon>
        <taxon>Magnoliopsida</taxon>
        <taxon>Liliopsida</taxon>
        <taxon>Poales</taxon>
        <taxon>Poaceae</taxon>
        <taxon>PACMAD clade</taxon>
        <taxon>Panicoideae</taxon>
        <taxon>Panicodae</taxon>
        <taxon>Paniceae</taxon>
        <taxon>Anthephorinae</taxon>
        <taxon>Digitaria</taxon>
    </lineage>
</organism>
<dbReference type="GO" id="GO:0007166">
    <property type="term" value="P:cell surface receptor signaling pathway"/>
    <property type="evidence" value="ECO:0007669"/>
    <property type="project" value="InterPro"/>
</dbReference>
<sequence length="532" mass="57905">MSGNIDIPCPFGIGDGCSESKGFTITCYNSYNPARAFTAGGYQVINITLETGEVSIFTGVARICFDPSASNETKWYNFTGSPFVISSERNEFTGLGCSTVALLGGKHLEDDGSYLSGCITTCNSLDDAAGDVNCTGNGCCRTPIRDALSTVKVGWSKATMTKGCSYAFLAEKGCLYFRYYNFSRIYHLNGTGETSFHRQAVNKNVVPLVLNWAMSTDGACLSANSKRDDNVTNGRGYLCRCSNGYDGNPYVVGVGGCKKSDPARYKEQYHIPSGSKCIDTDGSYYPKCNFGRFGSECRPVFSTTAAAVSATLVAGLLMVLLLKEHKRRMRRGFFDKNGGEIMKSMDITTFTESELEKITNHYDTLIGRGAFGKVFRGTTHENLRVAVKRSVIEGMKPSHDDGHDLVNEIAIQFQVSHENLVRLVGCCLETDAPMLVFEYVSNGSLYNVLHCDSTPRVLPLPARLDIAICSAKALAYMHSHGGRSLVHGDIMPGNILLGDNFTPKVSDFGSSKLESIARHGRVMADMSYIDPV</sequence>
<dbReference type="PROSITE" id="PS00107">
    <property type="entry name" value="PROTEIN_KINASE_ATP"/>
    <property type="match status" value="1"/>
</dbReference>
<keyword evidence="2" id="KW-0732">Signal</keyword>
<evidence type="ECO:0000259" key="9">
    <source>
        <dbReference type="PROSITE" id="PS50011"/>
    </source>
</evidence>
<dbReference type="Proteomes" id="UP000636709">
    <property type="component" value="Unassembled WGS sequence"/>
</dbReference>
<evidence type="ECO:0000256" key="7">
    <source>
        <dbReference type="PROSITE-ProRule" id="PRU10141"/>
    </source>
</evidence>
<evidence type="ECO:0000256" key="2">
    <source>
        <dbReference type="ARBA" id="ARBA00022729"/>
    </source>
</evidence>
<evidence type="ECO:0000313" key="10">
    <source>
        <dbReference type="EMBL" id="KAF8644934.1"/>
    </source>
</evidence>
<keyword evidence="8" id="KW-0812">Transmembrane</keyword>
<dbReference type="InterPro" id="IPR011009">
    <property type="entry name" value="Kinase-like_dom_sf"/>
</dbReference>
<dbReference type="EMBL" id="JACEFO010003041">
    <property type="protein sequence ID" value="KAF8644934.1"/>
    <property type="molecule type" value="Genomic_DNA"/>
</dbReference>
<dbReference type="GO" id="GO:0005524">
    <property type="term" value="F:ATP binding"/>
    <property type="evidence" value="ECO:0007669"/>
    <property type="project" value="UniProtKB-UniRule"/>
</dbReference>
<dbReference type="SUPFAM" id="SSF56112">
    <property type="entry name" value="Protein kinase-like (PK-like)"/>
    <property type="match status" value="1"/>
</dbReference>
<feature type="binding site" evidence="7">
    <location>
        <position position="388"/>
    </location>
    <ligand>
        <name>ATP</name>
        <dbReference type="ChEBI" id="CHEBI:30616"/>
    </ligand>
</feature>
<dbReference type="PROSITE" id="PS50011">
    <property type="entry name" value="PROTEIN_KINASE_DOM"/>
    <property type="match status" value="1"/>
</dbReference>
<dbReference type="PANTHER" id="PTHR27005:SF162">
    <property type="entry name" value="OS11G0691500 PROTEIN"/>
    <property type="match status" value="1"/>
</dbReference>
<evidence type="ECO:0000256" key="4">
    <source>
        <dbReference type="ARBA" id="ARBA00022840"/>
    </source>
</evidence>
<dbReference type="InterPro" id="IPR017441">
    <property type="entry name" value="Protein_kinase_ATP_BS"/>
</dbReference>
<keyword evidence="11" id="KW-1185">Reference proteome</keyword>
<dbReference type="Gene3D" id="3.30.200.20">
    <property type="entry name" value="Phosphorylase Kinase, domain 1"/>
    <property type="match status" value="1"/>
</dbReference>
<evidence type="ECO:0000256" key="1">
    <source>
        <dbReference type="ARBA" id="ARBA00004479"/>
    </source>
</evidence>
<keyword evidence="3 7" id="KW-0547">Nucleotide-binding</keyword>
<dbReference type="PANTHER" id="PTHR27005">
    <property type="entry name" value="WALL-ASSOCIATED RECEPTOR KINASE-LIKE 21"/>
    <property type="match status" value="1"/>
</dbReference>
<dbReference type="InterPro" id="IPR001245">
    <property type="entry name" value="Ser-Thr/Tyr_kinase_cat_dom"/>
</dbReference>
<dbReference type="GO" id="GO:0005886">
    <property type="term" value="C:plasma membrane"/>
    <property type="evidence" value="ECO:0007669"/>
    <property type="project" value="TreeGrafter"/>
</dbReference>
<proteinExistence type="predicted"/>
<keyword evidence="4 7" id="KW-0067">ATP-binding</keyword>
<evidence type="ECO:0000256" key="6">
    <source>
        <dbReference type="ARBA" id="ARBA00023180"/>
    </source>
</evidence>
<feature type="transmembrane region" description="Helical" evidence="8">
    <location>
        <begin position="300"/>
        <end position="322"/>
    </location>
</feature>